<keyword evidence="3" id="KW-1185">Reference proteome</keyword>
<evidence type="ECO:0000313" key="2">
    <source>
        <dbReference type="EMBL" id="KAK9288427.1"/>
    </source>
</evidence>
<dbReference type="Proteomes" id="UP001415857">
    <property type="component" value="Unassembled WGS sequence"/>
</dbReference>
<dbReference type="AlphaFoldDB" id="A0AAP0X3R6"/>
<sequence>MLHFHKKCWHIVLVICYYVAFVNYDTILNTYMYFILVLLLVTYFSLVGKKTVPFLFLSPIFPDNKMKMDLFAAWLLLLVGQHIHQLAFTRISSIFGHCFFLKNRSRKG</sequence>
<organism evidence="2 3">
    <name type="scientific">Liquidambar formosana</name>
    <name type="common">Formosan gum</name>
    <dbReference type="NCBI Taxonomy" id="63359"/>
    <lineage>
        <taxon>Eukaryota</taxon>
        <taxon>Viridiplantae</taxon>
        <taxon>Streptophyta</taxon>
        <taxon>Embryophyta</taxon>
        <taxon>Tracheophyta</taxon>
        <taxon>Spermatophyta</taxon>
        <taxon>Magnoliopsida</taxon>
        <taxon>eudicotyledons</taxon>
        <taxon>Gunneridae</taxon>
        <taxon>Pentapetalae</taxon>
        <taxon>Saxifragales</taxon>
        <taxon>Altingiaceae</taxon>
        <taxon>Liquidambar</taxon>
    </lineage>
</organism>
<keyword evidence="1" id="KW-0472">Membrane</keyword>
<feature type="transmembrane region" description="Helical" evidence="1">
    <location>
        <begin position="7"/>
        <end position="24"/>
    </location>
</feature>
<keyword evidence="1" id="KW-1133">Transmembrane helix</keyword>
<keyword evidence="1" id="KW-0812">Transmembrane</keyword>
<evidence type="ECO:0000313" key="3">
    <source>
        <dbReference type="Proteomes" id="UP001415857"/>
    </source>
</evidence>
<comment type="caution">
    <text evidence="2">The sequence shown here is derived from an EMBL/GenBank/DDBJ whole genome shotgun (WGS) entry which is preliminary data.</text>
</comment>
<name>A0AAP0X3R6_LIQFO</name>
<protein>
    <submittedName>
        <fullName evidence="2">Uncharacterized protein</fullName>
    </submittedName>
</protein>
<gene>
    <name evidence="2" type="ORF">L1049_016884</name>
</gene>
<accession>A0AAP0X3R6</accession>
<evidence type="ECO:0000256" key="1">
    <source>
        <dbReference type="SAM" id="Phobius"/>
    </source>
</evidence>
<feature type="transmembrane region" description="Helical" evidence="1">
    <location>
        <begin position="30"/>
        <end position="47"/>
    </location>
</feature>
<reference evidence="2 3" key="1">
    <citation type="journal article" date="2024" name="Plant J.">
        <title>Genome sequences and population genomics reveal climatic adaptation and genomic divergence between two closely related sweetgum species.</title>
        <authorList>
            <person name="Xu W.Q."/>
            <person name="Ren C.Q."/>
            <person name="Zhang X.Y."/>
            <person name="Comes H.P."/>
            <person name="Liu X.H."/>
            <person name="Li Y.G."/>
            <person name="Kettle C.J."/>
            <person name="Jalonen R."/>
            <person name="Gaisberger H."/>
            <person name="Ma Y.Z."/>
            <person name="Qiu Y.X."/>
        </authorList>
    </citation>
    <scope>NUCLEOTIDE SEQUENCE [LARGE SCALE GENOMIC DNA]</scope>
    <source>
        <strain evidence="2">Hangzhou</strain>
    </source>
</reference>
<dbReference type="EMBL" id="JBBPBK010000003">
    <property type="protein sequence ID" value="KAK9288427.1"/>
    <property type="molecule type" value="Genomic_DNA"/>
</dbReference>
<proteinExistence type="predicted"/>
<feature type="transmembrane region" description="Helical" evidence="1">
    <location>
        <begin position="68"/>
        <end position="88"/>
    </location>
</feature>